<evidence type="ECO:0000259" key="4">
    <source>
        <dbReference type="Pfam" id="PF00465"/>
    </source>
</evidence>
<dbReference type="PROSITE" id="PS00060">
    <property type="entry name" value="ADH_IRON_2"/>
    <property type="match status" value="1"/>
</dbReference>
<dbReference type="FunFam" id="3.40.50.1970:FF:000003">
    <property type="entry name" value="Alcohol dehydrogenase, iron-containing"/>
    <property type="match status" value="1"/>
</dbReference>
<keyword evidence="8" id="KW-1185">Reference proteome</keyword>
<dbReference type="AlphaFoldDB" id="A0A9P3UF86"/>
<evidence type="ECO:0000256" key="2">
    <source>
        <dbReference type="ARBA" id="ARBA00007358"/>
    </source>
</evidence>
<comment type="similarity">
    <text evidence="2">Belongs to the iron-containing alcohol dehydrogenase family.</text>
</comment>
<reference evidence="7" key="1">
    <citation type="journal article" date="2022" name="J. Appl. Microbiol.">
        <title>PCR-based ORF typing of Klebsiella pneumoniae for rapid identification of global clones and transmission events.</title>
        <authorList>
            <person name="Nonogaki R."/>
            <person name="Iijima A."/>
            <person name="Kawamura K."/>
            <person name="Kayama S."/>
            <person name="Sugai M."/>
            <person name="Yagi T."/>
            <person name="Arakawa Y."/>
            <person name="Doi Y."/>
            <person name="Suzuki M."/>
        </authorList>
    </citation>
    <scope>NUCLEOTIDE SEQUENCE</scope>
    <source>
        <strain evidence="7">NUKP-37</strain>
    </source>
</reference>
<dbReference type="Gene3D" id="1.20.1090.10">
    <property type="entry name" value="Dehydroquinate synthase-like - alpha domain"/>
    <property type="match status" value="1"/>
</dbReference>
<evidence type="ECO:0000313" key="6">
    <source>
        <dbReference type="EMBL" id="CAH5985080.1"/>
    </source>
</evidence>
<reference evidence="6" key="2">
    <citation type="submission" date="2022-05" db="EMBL/GenBank/DDBJ databases">
        <authorList>
            <person name="Alioto T."/>
            <person name="Alioto T."/>
            <person name="Gomez Garrido J."/>
        </authorList>
    </citation>
    <scope>NUCLEOTIDE SEQUENCE</scope>
    <source>
        <strain evidence="6">0</strain>
    </source>
</reference>
<evidence type="ECO:0000256" key="1">
    <source>
        <dbReference type="ARBA" id="ARBA00001962"/>
    </source>
</evidence>
<dbReference type="InterPro" id="IPR044731">
    <property type="entry name" value="BDH-like"/>
</dbReference>
<name>A0A9P3UF86_KLEVA</name>
<dbReference type="InterPro" id="IPR001670">
    <property type="entry name" value="ADH_Fe/GldA"/>
</dbReference>
<comment type="caution">
    <text evidence="7">The sequence shown here is derived from an EMBL/GenBank/DDBJ whole genome shotgun (WGS) entry which is preliminary data.</text>
</comment>
<organism evidence="7 9">
    <name type="scientific">Klebsiella variicola</name>
    <dbReference type="NCBI Taxonomy" id="244366"/>
    <lineage>
        <taxon>Bacteria</taxon>
        <taxon>Pseudomonadati</taxon>
        <taxon>Pseudomonadota</taxon>
        <taxon>Gammaproteobacteria</taxon>
        <taxon>Enterobacterales</taxon>
        <taxon>Enterobacteriaceae</taxon>
        <taxon>Klebsiella/Raoultella group</taxon>
        <taxon>Klebsiella</taxon>
        <taxon>Klebsiella pneumoniae complex</taxon>
    </lineage>
</organism>
<feature type="domain" description="Alcohol dehydrogenase iron-type/glycerol dehydrogenase GldA" evidence="4">
    <location>
        <begin position="9"/>
        <end position="175"/>
    </location>
</feature>
<dbReference type="Proteomes" id="UP000789617">
    <property type="component" value="Unassembled WGS sequence"/>
</dbReference>
<dbReference type="GO" id="GO:1990362">
    <property type="term" value="F:butanol dehydrogenase (NAD+) activity"/>
    <property type="evidence" value="ECO:0007669"/>
    <property type="project" value="InterPro"/>
</dbReference>
<dbReference type="Pfam" id="PF25137">
    <property type="entry name" value="ADH_Fe_C"/>
    <property type="match status" value="1"/>
</dbReference>
<dbReference type="CDD" id="cd08187">
    <property type="entry name" value="BDH"/>
    <property type="match status" value="1"/>
</dbReference>
<dbReference type="GO" id="GO:0008106">
    <property type="term" value="F:alcohol dehydrogenase (NADP+) activity"/>
    <property type="evidence" value="ECO:0007669"/>
    <property type="project" value="TreeGrafter"/>
</dbReference>
<keyword evidence="3" id="KW-0560">Oxidoreductase</keyword>
<dbReference type="GO" id="GO:1990002">
    <property type="term" value="F:methylglyoxal reductase (NADPH) (acetol producing) activity"/>
    <property type="evidence" value="ECO:0007669"/>
    <property type="project" value="TreeGrafter"/>
</dbReference>
<dbReference type="InterPro" id="IPR018211">
    <property type="entry name" value="ADH_Fe_CS"/>
</dbReference>
<evidence type="ECO:0000259" key="5">
    <source>
        <dbReference type="Pfam" id="PF25137"/>
    </source>
</evidence>
<dbReference type="SUPFAM" id="SSF56796">
    <property type="entry name" value="Dehydroquinate synthase-like"/>
    <property type="match status" value="1"/>
</dbReference>
<dbReference type="GO" id="GO:0005829">
    <property type="term" value="C:cytosol"/>
    <property type="evidence" value="ECO:0007669"/>
    <property type="project" value="TreeGrafter"/>
</dbReference>
<evidence type="ECO:0000313" key="7">
    <source>
        <dbReference type="EMBL" id="GKJ94984.1"/>
    </source>
</evidence>
<evidence type="ECO:0000313" key="8">
    <source>
        <dbReference type="Proteomes" id="UP000789617"/>
    </source>
</evidence>
<evidence type="ECO:0000313" key="9">
    <source>
        <dbReference type="Proteomes" id="UP001060507"/>
    </source>
</evidence>
<proteinExistence type="inferred from homology"/>
<dbReference type="Gene3D" id="3.40.50.1970">
    <property type="match status" value="1"/>
</dbReference>
<dbReference type="GO" id="GO:0046872">
    <property type="term" value="F:metal ion binding"/>
    <property type="evidence" value="ECO:0007669"/>
    <property type="project" value="InterPro"/>
</dbReference>
<gene>
    <name evidence="6" type="ORF">AN2335V1_0889</name>
    <name evidence="7" type="ORF">NUKP37_28500</name>
</gene>
<dbReference type="RefSeq" id="WP_032739916.1">
    <property type="nucleotide sequence ID" value="NZ_BIGQ01000001.1"/>
</dbReference>
<evidence type="ECO:0000256" key="3">
    <source>
        <dbReference type="ARBA" id="ARBA00023002"/>
    </source>
</evidence>
<dbReference type="EMBL" id="CAJOXS020000001">
    <property type="protein sequence ID" value="CAH5985080.1"/>
    <property type="molecule type" value="Genomic_DNA"/>
</dbReference>
<sequence>MQDFIYHNPVKILFGHDQIPALAQEVPQDKKVMIVYGGGSVIKHGILQRVKGSLKNTLVFEFGGVEPNPHYETLMKAVEIVKAEKIDFLLAVGGGSVIDGTKFIAAAALYENDPWEIITSYGSVVKQALPFGCVLTLAATGSEMNNTAVINRATTQDKLFFASPCVMPQFSVLEPEITYTLPERQTANGVVDAFVHILEQYITYPVNAKVQDRLAEGLLNTLKEEGPTALKNPQDYDARANIMWAATMALNGMLSAGVPTDWASHLIGQEITALYGIDHARTLAIVMPALWRYCKNEKSEKLAQYGARVWNIPASDTEKMADEAINATVAFFEQLGVKTRLSDYDLGDEAIAEVIRKLKEHGHIALGEHGKITAREAEALLNMAL</sequence>
<feature type="domain" description="Fe-containing alcohol dehydrogenase-like C-terminal" evidence="5">
    <location>
        <begin position="186"/>
        <end position="381"/>
    </location>
</feature>
<dbReference type="EMBL" id="BQTA01000008">
    <property type="protein sequence ID" value="GKJ94984.1"/>
    <property type="molecule type" value="Genomic_DNA"/>
</dbReference>
<comment type="cofactor">
    <cofactor evidence="1">
        <name>Fe cation</name>
        <dbReference type="ChEBI" id="CHEBI:24875"/>
    </cofactor>
</comment>
<dbReference type="Pfam" id="PF00465">
    <property type="entry name" value="Fe-ADH"/>
    <property type="match status" value="1"/>
</dbReference>
<protein>
    <submittedName>
        <fullName evidence="6 7">Alcohol dehydrogenase</fullName>
    </submittedName>
</protein>
<dbReference type="InterPro" id="IPR056798">
    <property type="entry name" value="ADH_Fe_C"/>
</dbReference>
<dbReference type="PROSITE" id="PS00913">
    <property type="entry name" value="ADH_IRON_1"/>
    <property type="match status" value="1"/>
</dbReference>
<dbReference type="PANTHER" id="PTHR43633:SF1">
    <property type="entry name" value="ALCOHOL DEHYDROGENASE YQHD"/>
    <property type="match status" value="1"/>
</dbReference>
<accession>A0A9P3UF86</accession>
<dbReference type="PANTHER" id="PTHR43633">
    <property type="entry name" value="ALCOHOL DEHYDROGENASE YQHD"/>
    <property type="match status" value="1"/>
</dbReference>
<dbReference type="Proteomes" id="UP001060507">
    <property type="component" value="Unassembled WGS sequence"/>
</dbReference>